<dbReference type="RefSeq" id="WP_013902998.1">
    <property type="nucleotide sequence ID" value="NC_015677.1"/>
</dbReference>
<feature type="compositionally biased region" description="Low complexity" evidence="1">
    <location>
        <begin position="67"/>
        <end position="98"/>
    </location>
</feature>
<reference evidence="3" key="1">
    <citation type="submission" date="2006-01" db="EMBL/GenBank/DDBJ databases">
        <title>Genome of the cyst-dividing bacterium Ramlibacter tataouinensis.</title>
        <authorList>
            <person name="Barakat M."/>
            <person name="Ortet P."/>
            <person name="De Luca G."/>
            <person name="Jourlin-Castelli C."/>
            <person name="Ansaldi M."/>
            <person name="Py B."/>
            <person name="Fichant G."/>
            <person name="Coutinho P."/>
            <person name="Voulhoux R."/>
            <person name="Bastien O."/>
            <person name="Roy S."/>
            <person name="Marechal E."/>
            <person name="Henrissat B."/>
            <person name="Quentin Y."/>
            <person name="Noirot P."/>
            <person name="Filloux A."/>
            <person name="Mejean V."/>
            <person name="DuBow M."/>
            <person name="Barras F."/>
            <person name="Heulin T."/>
        </authorList>
    </citation>
    <scope>NUCLEOTIDE SEQUENCE [LARGE SCALE GENOMIC DNA]</scope>
    <source>
        <strain evidence="3">ATCC BAA-407 / DSM 14655 / LMG 21543 / TTB310</strain>
    </source>
</reference>
<gene>
    <name evidence="2" type="ordered locus">Rta_36560</name>
</gene>
<dbReference type="eggNOG" id="COG3170">
    <property type="taxonomic scope" value="Bacteria"/>
</dbReference>
<accession>F5Y1I6</accession>
<evidence type="ECO:0000313" key="3">
    <source>
        <dbReference type="Proteomes" id="UP000008385"/>
    </source>
</evidence>
<dbReference type="Proteomes" id="UP000008385">
    <property type="component" value="Chromosome"/>
</dbReference>
<feature type="compositionally biased region" description="Pro residues" evidence="1">
    <location>
        <begin position="53"/>
        <end position="66"/>
    </location>
</feature>
<sequence>MNRRARPWRAMALLAGSVLALHLAVLEGLSAARPVPASTAGGSSFRFRHIEPAAPPPAADPRPAAAPEPARSTARRTAVPSTVSATPAPSAKPAASTAPVPPSPAASAALALAEDIGGAAGPGGWDLASIADPMRLHYQVNTARQPDAVGSAQLDWRHDGRRYEAALDIAAPGAPPRHQRSSGAVTAQGLAPERFADRVRSEQAAHFDRGAGRLVFSTNRPGAGLLPGAQDRLSVLMQLGGLLAAAPPGRLRPGQVLALQTAGTREAAVWRFQVEAEEDLQLPGGTLRAWRLVRPPRHEWDLHIQLWLAPGQAYAPVRLRLTPANGEWLDLQWLRTDKG</sequence>
<keyword evidence="3" id="KW-1185">Reference proteome</keyword>
<dbReference type="AlphaFoldDB" id="F5Y1I6"/>
<organism evidence="2 3">
    <name type="scientific">Ramlibacter tataouinensis (strain ATCC BAA-407 / DSM 14655 / LMG 21543 / TTB310)</name>
    <dbReference type="NCBI Taxonomy" id="365046"/>
    <lineage>
        <taxon>Bacteria</taxon>
        <taxon>Pseudomonadati</taxon>
        <taxon>Pseudomonadota</taxon>
        <taxon>Betaproteobacteria</taxon>
        <taxon>Burkholderiales</taxon>
        <taxon>Comamonadaceae</taxon>
        <taxon>Ramlibacter</taxon>
    </lineage>
</organism>
<evidence type="ECO:0008006" key="4">
    <source>
        <dbReference type="Google" id="ProtNLM"/>
    </source>
</evidence>
<reference evidence="2 3" key="2">
    <citation type="journal article" date="2011" name="PLoS ONE">
        <title>The Cyst-Dividing Bacterium Ramlibacter tataouinensis TTB310 Genome Reveals a Well-Stocked Toolbox for Adaptation to a Desert Environment.</title>
        <authorList>
            <person name="De Luca G."/>
            <person name="Barakat M."/>
            <person name="Ortet P."/>
            <person name="Fochesato S."/>
            <person name="Jourlin-Castelli C."/>
            <person name="Ansaldi M."/>
            <person name="Py B."/>
            <person name="Fichant G."/>
            <person name="Coutinho P.M."/>
            <person name="Voulhoux R."/>
            <person name="Bastien O."/>
            <person name="Marechal E."/>
            <person name="Henrissat B."/>
            <person name="Quentin Y."/>
            <person name="Noirot P."/>
            <person name="Filloux A."/>
            <person name="Mejean V."/>
            <person name="Dubow M.S."/>
            <person name="Barras F."/>
            <person name="Barbe V."/>
            <person name="Weissenbach J."/>
            <person name="Mihalcescu I."/>
            <person name="Vermeglio A."/>
            <person name="Achouak W."/>
            <person name="Heulin T."/>
        </authorList>
    </citation>
    <scope>NUCLEOTIDE SEQUENCE [LARGE SCALE GENOMIC DNA]</scope>
    <source>
        <strain evidence="3">ATCC BAA-407 / DSM 14655 / LMG 21543 / TTB310</strain>
    </source>
</reference>
<dbReference type="HOGENOM" id="CLU_050822_1_0_4"/>
<dbReference type="EMBL" id="CP000245">
    <property type="protein sequence ID" value="AEG94770.1"/>
    <property type="molecule type" value="Genomic_DNA"/>
</dbReference>
<protein>
    <recommendedName>
        <fullName evidence="4">DUF3108 domain-containing protein</fullName>
    </recommendedName>
</protein>
<proteinExistence type="predicted"/>
<dbReference type="InterPro" id="IPR021457">
    <property type="entry name" value="DUF3108"/>
</dbReference>
<feature type="region of interest" description="Disordered" evidence="1">
    <location>
        <begin position="34"/>
        <end position="104"/>
    </location>
</feature>
<evidence type="ECO:0000256" key="1">
    <source>
        <dbReference type="SAM" id="MobiDB-lite"/>
    </source>
</evidence>
<dbReference type="KEGG" id="rta:Rta_36560"/>
<evidence type="ECO:0000313" key="2">
    <source>
        <dbReference type="EMBL" id="AEG94770.1"/>
    </source>
</evidence>
<dbReference type="PATRIC" id="fig|365046.3.peg.3746"/>
<dbReference type="Pfam" id="PF11306">
    <property type="entry name" value="DUF3108"/>
    <property type="match status" value="1"/>
</dbReference>
<dbReference type="STRING" id="365046.Rta_36560"/>
<name>F5Y1I6_RAMTT</name>
<dbReference type="OrthoDB" id="8526020at2"/>